<reference evidence="2" key="1">
    <citation type="submission" date="2022-05" db="EMBL/GenBank/DDBJ databases">
        <title>Schlegelella sp. nov., isolated from mangrove soil.</title>
        <authorList>
            <person name="Liu Y."/>
            <person name="Ge X."/>
            <person name="Liu W."/>
        </authorList>
    </citation>
    <scope>NUCLEOTIDE SEQUENCE</scope>
    <source>
        <strain evidence="2">S2-27</strain>
    </source>
</reference>
<comment type="caution">
    <text evidence="2">The sequence shown here is derived from an EMBL/GenBank/DDBJ whole genome shotgun (WGS) entry which is preliminary data.</text>
</comment>
<evidence type="ECO:0000259" key="1">
    <source>
        <dbReference type="Pfam" id="PF13539"/>
    </source>
</evidence>
<dbReference type="RefSeq" id="WP_251778433.1">
    <property type="nucleotide sequence ID" value="NZ_JAMKFE010000005.1"/>
</dbReference>
<dbReference type="Gene3D" id="3.30.1380.10">
    <property type="match status" value="1"/>
</dbReference>
<protein>
    <submittedName>
        <fullName evidence="2">M15 family metallopeptidase</fullName>
    </submittedName>
</protein>
<name>A0ABT0YM50_9BURK</name>
<organism evidence="2 3">
    <name type="scientific">Caldimonas mangrovi</name>
    <dbReference type="NCBI Taxonomy" id="2944811"/>
    <lineage>
        <taxon>Bacteria</taxon>
        <taxon>Pseudomonadati</taxon>
        <taxon>Pseudomonadota</taxon>
        <taxon>Betaproteobacteria</taxon>
        <taxon>Burkholderiales</taxon>
        <taxon>Sphaerotilaceae</taxon>
        <taxon>Caldimonas</taxon>
    </lineage>
</organism>
<evidence type="ECO:0000313" key="2">
    <source>
        <dbReference type="EMBL" id="MCM5679806.1"/>
    </source>
</evidence>
<gene>
    <name evidence="2" type="ORF">M8A51_09700</name>
</gene>
<dbReference type="InterPro" id="IPR009045">
    <property type="entry name" value="Zn_M74/Hedgehog-like"/>
</dbReference>
<dbReference type="CDD" id="cd14845">
    <property type="entry name" value="L-Ala-D-Glu_peptidase_like"/>
    <property type="match status" value="1"/>
</dbReference>
<dbReference type="Pfam" id="PF13539">
    <property type="entry name" value="Peptidase_M15_4"/>
    <property type="match status" value="1"/>
</dbReference>
<dbReference type="Proteomes" id="UP001165541">
    <property type="component" value="Unassembled WGS sequence"/>
</dbReference>
<sequence>MLPVVLFSYFLLACAVLSLVFLPEPRAWVLSRLAGLVWGLRQSLGQTRSRWSRRYGAAARDITDARTAGWAWITERWPLWSAALALVLLPPLAVYLLRDLHVLDGYAETPLDTGSLVAKLLQGEQLVPPPPLPPEVFTTAEVELLRPMLADADRKWELLDPEFRQRLLLVFKIMKEQHGYELALLEGYRSPERQAMLQTMGPHVTNAGAFQSYHQYGLAADTAFYREGRIVISEKDPWAMRGYELYGQVAESVGLTWGGRWRMRDFGHIELRRAGVATRHRQQPE</sequence>
<proteinExistence type="predicted"/>
<dbReference type="SUPFAM" id="SSF55166">
    <property type="entry name" value="Hedgehog/DD-peptidase"/>
    <property type="match status" value="1"/>
</dbReference>
<dbReference type="InterPro" id="IPR039561">
    <property type="entry name" value="Peptidase_M15C"/>
</dbReference>
<feature type="domain" description="Peptidase M15C" evidence="1">
    <location>
        <begin position="206"/>
        <end position="271"/>
    </location>
</feature>
<accession>A0ABT0YM50</accession>
<evidence type="ECO:0000313" key="3">
    <source>
        <dbReference type="Proteomes" id="UP001165541"/>
    </source>
</evidence>
<dbReference type="EMBL" id="JAMKFE010000005">
    <property type="protein sequence ID" value="MCM5679806.1"/>
    <property type="molecule type" value="Genomic_DNA"/>
</dbReference>
<keyword evidence="3" id="KW-1185">Reference proteome</keyword>